<dbReference type="SUPFAM" id="SSF52980">
    <property type="entry name" value="Restriction endonuclease-like"/>
    <property type="match status" value="1"/>
</dbReference>
<dbReference type="InterPro" id="IPR001650">
    <property type="entry name" value="Helicase_C-like"/>
</dbReference>
<dbReference type="Pfam" id="PF04851">
    <property type="entry name" value="ResIII"/>
    <property type="match status" value="1"/>
</dbReference>
<reference evidence="4" key="2">
    <citation type="submission" date="2020-07" db="EMBL/GenBank/DDBJ databases">
        <authorList>
            <person name="Pettersson B.M.F."/>
            <person name="Behra P.R.K."/>
            <person name="Ramesh M."/>
            <person name="Das S."/>
            <person name="Dasgupta S."/>
            <person name="Kirsebom L.A."/>
        </authorList>
    </citation>
    <scope>NUCLEOTIDE SEQUENCE</scope>
    <source>
        <strain evidence="4">DSM 44203</strain>
    </source>
</reference>
<dbReference type="AlphaFoldDB" id="A0AAW5STY0"/>
<dbReference type="GO" id="GO:0004386">
    <property type="term" value="F:helicase activity"/>
    <property type="evidence" value="ECO:0007669"/>
    <property type="project" value="UniProtKB-KW"/>
</dbReference>
<accession>A0AAW5STY0</accession>
<proteinExistence type="predicted"/>
<dbReference type="Gene3D" id="6.10.140.530">
    <property type="match status" value="7"/>
</dbReference>
<comment type="caution">
    <text evidence="4">The sequence shown here is derived from an EMBL/GenBank/DDBJ whole genome shotgun (WGS) entry which is preliminary data.</text>
</comment>
<dbReference type="Pfam" id="PF00271">
    <property type="entry name" value="Helicase_C"/>
    <property type="match status" value="1"/>
</dbReference>
<sequence length="1135" mass="129152">MNFDDLLAQLDPDPKRAGKQFEPICQWYLQHDPSYAFENVWLWKEWPDRWKEGEAGIDLVAQTRAGELWAIQAKHYGDKIPKDAIHGFLSESARKSADGRSPLFAYRLLIGTPATTEPFSRHAQDVVTGSYIPVGVVDRAVLECAPLDWPSSPSDLRARPQPPKVPRPYQAEAIDDVWAGFRGADRGQLIMACGLGKTLISLFIAEKLASERTLVLLPSLSLLDQTMREWTASRTVEFDYLLVCSDMTAGGEDAAVEHTSNLGHPVTTDPTKIAEFLRRPGRRVVFSTYQSSPEVAAACAVAGVPAFDLAVADEAHRCAGPIASMFATILDGEKIRARRRLFMTATPRIFAKRIHDAALDDDLAYASMDDEETFGLVFHRLNFRDAIHHKPNRLLTDYQVLVIGVDENHPTFRDWAENQNFVQRVEGVAENAGRLAAQIGLAKAIRDYNLHRVITFHSRVKHAAEFADTLEEVVSWMPEDERPTVKTWARHVSAKDSTGVRRQELQRLRSVGAGECGVLSNARCLTEGVDVPALDGVAFIDPKRSVIDVAQAVGRAIRLVPDKTLGTIVIPIFMDATDKDTNTALKSSAFKPVWDVLLALRAHDEELAEQIDELRRQLGKRNRPKGPVKLPPKIHVDLGPRVSDAFARAFNTKLINMTSASWEFWFGLMEQFVEQNGHANVPAAHKESGYKLGAWVGEQRSVFAEGKLHADRESRLKQLPGWTWDSRAAAWEEGYSHFREYVEQNGHAAIPATYKAADGYRLGQWLNVQRNAYAKPGLDADRERRLRELGWVPNLLDAAWEHGYRHYQCFVEREGHARVPQSHEENGFRLGRWVNKQRQAYRKGSMDAERERRLLELGWTSHPYVAAWEEGLERYRRFVEREGHANVQARYEENGYPLGTWVSKQRVDYANGRLDTDRERRLRELGWTPEVWAAAWEEGFSHYERYVEREGQARVLQQHKEDGYPLGSWVNTQRSQYVKGCLDADRERRLRELGWTPETTADAAWEQGYSHYKRFVESEGHARVPVVYEDGDGYRLGSWVAVQRRVYVKGKLDSERERRLRELGWTPETYATPPWEEGYRRYREYVEQHGPHVPSAYATPDGYRLGQWCSAQRAASRKGVLARIFRGMLTVGVCR</sequence>
<dbReference type="RefSeq" id="WP_067387084.1">
    <property type="nucleotide sequence ID" value="NZ_BCTA01000007.1"/>
</dbReference>
<organism evidence="4 6">
    <name type="scientific">Mycolicibacterium novocastrense</name>
    <name type="common">Mycobacterium novocastrense</name>
    <dbReference type="NCBI Taxonomy" id="59813"/>
    <lineage>
        <taxon>Bacteria</taxon>
        <taxon>Bacillati</taxon>
        <taxon>Actinomycetota</taxon>
        <taxon>Actinomycetes</taxon>
        <taxon>Mycobacteriales</taxon>
        <taxon>Mycobacteriaceae</taxon>
        <taxon>Mycolicibacterium</taxon>
    </lineage>
</organism>
<evidence type="ECO:0000313" key="4">
    <source>
        <dbReference type="EMBL" id="MCV7027505.1"/>
    </source>
</evidence>
<evidence type="ECO:0000313" key="6">
    <source>
        <dbReference type="Proteomes" id="UP001207528"/>
    </source>
</evidence>
<dbReference type="GO" id="GO:0016787">
    <property type="term" value="F:hydrolase activity"/>
    <property type="evidence" value="ECO:0007669"/>
    <property type="project" value="InterPro"/>
</dbReference>
<dbReference type="PROSITE" id="PS51194">
    <property type="entry name" value="HELICASE_CTER"/>
    <property type="match status" value="1"/>
</dbReference>
<dbReference type="PANTHER" id="PTHR33418">
    <property type="entry name" value="HELICASE-ASSOCIATED"/>
    <property type="match status" value="1"/>
</dbReference>
<dbReference type="Proteomes" id="UP001207528">
    <property type="component" value="Unassembled WGS sequence"/>
</dbReference>
<dbReference type="InterPro" id="IPR011335">
    <property type="entry name" value="Restrct_endonuc-II-like"/>
</dbReference>
<dbReference type="InterPro" id="IPR014001">
    <property type="entry name" value="Helicase_ATP-bd"/>
</dbReference>
<feature type="domain" description="Helicase C-terminal" evidence="2">
    <location>
        <begin position="440"/>
        <end position="615"/>
    </location>
</feature>
<dbReference type="InterPro" id="IPR005114">
    <property type="entry name" value="Helicase_assoc"/>
</dbReference>
<reference evidence="3 5" key="1">
    <citation type="journal article" date="2016" name="Genome Announc.">
        <title>Draft Genome Sequences of Five Rapidly Growing Mycobacterium Species, M. thermoresistibile, M. fortuitum subsp. acetamidolyticum, M. canariasense, M. brisbanense, and M. novocastrense.</title>
        <authorList>
            <person name="Katahira K."/>
            <person name="Ogura Y."/>
            <person name="Gotoh Y."/>
            <person name="Hayashi T."/>
        </authorList>
    </citation>
    <scope>NUCLEOTIDE SEQUENCE [LARGE SCALE GENOMIC DNA]</scope>
    <source>
        <strain evidence="3 5">JCM18114</strain>
    </source>
</reference>
<keyword evidence="3" id="KW-0347">Helicase</keyword>
<keyword evidence="5" id="KW-1185">Reference proteome</keyword>
<dbReference type="PANTHER" id="PTHR33418:SF1">
    <property type="entry name" value="HELICASE-ASSOCIATED DOMAIN-CONTAINING PROTEIN"/>
    <property type="match status" value="1"/>
</dbReference>
<dbReference type="CDD" id="cd18785">
    <property type="entry name" value="SF2_C"/>
    <property type="match status" value="1"/>
</dbReference>
<keyword evidence="3" id="KW-0067">ATP-binding</keyword>
<dbReference type="Pfam" id="PF03457">
    <property type="entry name" value="HA"/>
    <property type="match status" value="7"/>
</dbReference>
<name>A0AAW5STY0_MYCNV</name>
<dbReference type="GO" id="GO:0005524">
    <property type="term" value="F:ATP binding"/>
    <property type="evidence" value="ECO:0007669"/>
    <property type="project" value="InterPro"/>
</dbReference>
<evidence type="ECO:0000313" key="3">
    <source>
        <dbReference type="EMBL" id="GAT07398.1"/>
    </source>
</evidence>
<evidence type="ECO:0000313" key="5">
    <source>
        <dbReference type="Proteomes" id="UP000069773"/>
    </source>
</evidence>
<dbReference type="Pfam" id="PF13156">
    <property type="entry name" value="Mrr_cat_2"/>
    <property type="match status" value="1"/>
</dbReference>
<dbReference type="EMBL" id="BCTA01000007">
    <property type="protein sequence ID" value="GAT07398.1"/>
    <property type="molecule type" value="Genomic_DNA"/>
</dbReference>
<dbReference type="Proteomes" id="UP000069773">
    <property type="component" value="Unassembled WGS sequence"/>
</dbReference>
<dbReference type="EMBL" id="JACKTI010000079">
    <property type="protein sequence ID" value="MCV7027505.1"/>
    <property type="molecule type" value="Genomic_DNA"/>
</dbReference>
<dbReference type="GO" id="GO:0003677">
    <property type="term" value="F:DNA binding"/>
    <property type="evidence" value="ECO:0007669"/>
    <property type="project" value="InterPro"/>
</dbReference>
<dbReference type="InterPro" id="IPR027417">
    <property type="entry name" value="P-loop_NTPase"/>
</dbReference>
<reference evidence="4" key="3">
    <citation type="journal article" date="2022" name="BMC Genomics">
        <title>Comparative genome analysis of mycobacteria focusing on tRNA and non-coding RNA.</title>
        <authorList>
            <person name="Behra P.R.K."/>
            <person name="Pettersson B.M.F."/>
            <person name="Ramesh M."/>
            <person name="Das S."/>
            <person name="Dasgupta S."/>
            <person name="Kirsebom L.A."/>
        </authorList>
    </citation>
    <scope>NUCLEOTIDE SEQUENCE</scope>
    <source>
        <strain evidence="4">DSM 44203</strain>
    </source>
</reference>
<dbReference type="InterPro" id="IPR006935">
    <property type="entry name" value="Helicase/UvrB_N"/>
</dbReference>
<evidence type="ECO:0000259" key="1">
    <source>
        <dbReference type="PROSITE" id="PS51192"/>
    </source>
</evidence>
<dbReference type="SMART" id="SM00487">
    <property type="entry name" value="DEXDc"/>
    <property type="match status" value="1"/>
</dbReference>
<dbReference type="SUPFAM" id="SSF52540">
    <property type="entry name" value="P-loop containing nucleoside triphosphate hydrolases"/>
    <property type="match status" value="1"/>
</dbReference>
<feature type="domain" description="Helicase ATP-binding" evidence="1">
    <location>
        <begin position="178"/>
        <end position="365"/>
    </location>
</feature>
<keyword evidence="3" id="KW-0378">Hydrolase</keyword>
<protein>
    <submittedName>
        <fullName evidence="3 4">Helicase</fullName>
    </submittedName>
</protein>
<evidence type="ECO:0000259" key="2">
    <source>
        <dbReference type="PROSITE" id="PS51194"/>
    </source>
</evidence>
<keyword evidence="3" id="KW-0547">Nucleotide-binding</keyword>
<gene>
    <name evidence="4" type="ORF">H7I77_29875</name>
    <name evidence="3" type="ORF">RMCN_0531</name>
</gene>
<dbReference type="Gene3D" id="3.40.50.300">
    <property type="entry name" value="P-loop containing nucleotide triphosphate hydrolases"/>
    <property type="match status" value="2"/>
</dbReference>
<dbReference type="InterPro" id="IPR039442">
    <property type="entry name" value="Mrr-like_dom"/>
</dbReference>
<dbReference type="PROSITE" id="PS51192">
    <property type="entry name" value="HELICASE_ATP_BIND_1"/>
    <property type="match status" value="1"/>
</dbReference>